<feature type="domain" description="UvrD-like helicase C-terminal" evidence="6">
    <location>
        <begin position="533"/>
        <end position="608"/>
    </location>
</feature>
<evidence type="ECO:0000259" key="6">
    <source>
        <dbReference type="Pfam" id="PF13361"/>
    </source>
</evidence>
<protein>
    <recommendedName>
        <fullName evidence="6">UvrD-like helicase C-terminal domain-containing protein</fullName>
    </recommendedName>
</protein>
<keyword evidence="8" id="KW-1185">Reference proteome</keyword>
<dbReference type="RefSeq" id="WP_344883934.1">
    <property type="nucleotide sequence ID" value="NZ_BAAAZP010000099.1"/>
</dbReference>
<dbReference type="Pfam" id="PF13361">
    <property type="entry name" value="UvrD_C"/>
    <property type="match status" value="1"/>
</dbReference>
<dbReference type="PANTHER" id="PTHR11070:SF45">
    <property type="entry name" value="DNA 3'-5' HELICASE"/>
    <property type="match status" value="1"/>
</dbReference>
<keyword evidence="4" id="KW-0067">ATP-binding</keyword>
<gene>
    <name evidence="7" type="ORF">GCM10022224_054320</name>
</gene>
<evidence type="ECO:0000256" key="5">
    <source>
        <dbReference type="SAM" id="MobiDB-lite"/>
    </source>
</evidence>
<feature type="region of interest" description="Disordered" evidence="5">
    <location>
        <begin position="558"/>
        <end position="580"/>
    </location>
</feature>
<name>A0ABP7C7Y7_9ACTN</name>
<proteinExistence type="predicted"/>
<dbReference type="EMBL" id="BAAAZP010000099">
    <property type="protein sequence ID" value="GAA3682962.1"/>
    <property type="molecule type" value="Genomic_DNA"/>
</dbReference>
<dbReference type="Pfam" id="PF13245">
    <property type="entry name" value="AAA_19"/>
    <property type="match status" value="1"/>
</dbReference>
<accession>A0ABP7C7Y7</accession>
<keyword evidence="1" id="KW-0547">Nucleotide-binding</keyword>
<sequence length="618" mass="67579">MPRLAIGPEFPGELNALAQPVRRDAVVALRRFLLNVAGAPHPERVRGARDPRVATLRLADGHRGVVVRQRDVYWLRRVLPDPEAWSYARRHRYGVNSVIGVVEEWDAEALERVEPALRRSARATRLFDAICDGDLLGLGLDVQALPLFRLVTTEADVAALEPLLPPTQYVPLAVLARGGSLSEAWRELDAWRASDGESGPIDPENLYAALRRSPDRAVFVPDKVTLDRVLNAPVWCTFLHPPQHRLARATRYEHPVLVVGGAGTGKTVLALHRAAHLATRGAGPVLLVTFSQSLVEELSAKLDLLIEDGVARKRVEVDNAERLAVRIVAGAEGRRPALVGPGARSLAELTDDALRLLSLATGGLLDDVDPGHKPYRHMVVDEAQDVSPAQWRLLRATVPRARDDLFIVGDPHQRVTDTRVTLRSVGIPAAQYTLNLSHRLPQEMLSFAVRLRGGGPSLGLVKGVTEMYDFTATHNGRRPIVKAYDSPEAELAGLRGTVDAWLADGVPPGEIAVGARNQRLVRDAKRVLDGLDVRASTFQHLKGHEFERVALIGVAEGVVPAPPPEDQPGDPPEDPSEDPYARARALQRERSILFVACTRARSMLYISHSGRGSPFLPL</sequence>
<keyword evidence="3" id="KW-0347">Helicase</keyword>
<reference evidence="8" key="1">
    <citation type="journal article" date="2019" name="Int. J. Syst. Evol. Microbiol.">
        <title>The Global Catalogue of Microorganisms (GCM) 10K type strain sequencing project: providing services to taxonomists for standard genome sequencing and annotation.</title>
        <authorList>
            <consortium name="The Broad Institute Genomics Platform"/>
            <consortium name="The Broad Institute Genome Sequencing Center for Infectious Disease"/>
            <person name="Wu L."/>
            <person name="Ma J."/>
        </authorList>
    </citation>
    <scope>NUCLEOTIDE SEQUENCE [LARGE SCALE GENOMIC DNA]</scope>
    <source>
        <strain evidence="8">JCM 16904</strain>
    </source>
</reference>
<evidence type="ECO:0000313" key="8">
    <source>
        <dbReference type="Proteomes" id="UP001500902"/>
    </source>
</evidence>
<dbReference type="SUPFAM" id="SSF52540">
    <property type="entry name" value="P-loop containing nucleoside triphosphate hydrolases"/>
    <property type="match status" value="1"/>
</dbReference>
<dbReference type="InterPro" id="IPR014017">
    <property type="entry name" value="DNA_helicase_UvrD-like_C"/>
</dbReference>
<evidence type="ECO:0000256" key="4">
    <source>
        <dbReference type="ARBA" id="ARBA00022840"/>
    </source>
</evidence>
<comment type="caution">
    <text evidence="7">The sequence shown here is derived from an EMBL/GenBank/DDBJ whole genome shotgun (WGS) entry which is preliminary data.</text>
</comment>
<feature type="compositionally biased region" description="Acidic residues" evidence="5">
    <location>
        <begin position="567"/>
        <end position="577"/>
    </location>
</feature>
<evidence type="ECO:0000313" key="7">
    <source>
        <dbReference type="EMBL" id="GAA3682962.1"/>
    </source>
</evidence>
<dbReference type="Gene3D" id="3.40.50.300">
    <property type="entry name" value="P-loop containing nucleotide triphosphate hydrolases"/>
    <property type="match status" value="2"/>
</dbReference>
<evidence type="ECO:0000256" key="3">
    <source>
        <dbReference type="ARBA" id="ARBA00022806"/>
    </source>
</evidence>
<dbReference type="Proteomes" id="UP001500902">
    <property type="component" value="Unassembled WGS sequence"/>
</dbReference>
<keyword evidence="2" id="KW-0378">Hydrolase</keyword>
<evidence type="ECO:0000256" key="2">
    <source>
        <dbReference type="ARBA" id="ARBA00022801"/>
    </source>
</evidence>
<dbReference type="InterPro" id="IPR000212">
    <property type="entry name" value="DNA_helicase_UvrD/REP"/>
</dbReference>
<evidence type="ECO:0000256" key="1">
    <source>
        <dbReference type="ARBA" id="ARBA00022741"/>
    </source>
</evidence>
<dbReference type="InterPro" id="IPR027417">
    <property type="entry name" value="P-loop_NTPase"/>
</dbReference>
<dbReference type="PANTHER" id="PTHR11070">
    <property type="entry name" value="UVRD / RECB / PCRA DNA HELICASE FAMILY MEMBER"/>
    <property type="match status" value="1"/>
</dbReference>
<organism evidence="7 8">
    <name type="scientific">Nonomuraea antimicrobica</name>
    <dbReference type="NCBI Taxonomy" id="561173"/>
    <lineage>
        <taxon>Bacteria</taxon>
        <taxon>Bacillati</taxon>
        <taxon>Actinomycetota</taxon>
        <taxon>Actinomycetes</taxon>
        <taxon>Streptosporangiales</taxon>
        <taxon>Streptosporangiaceae</taxon>
        <taxon>Nonomuraea</taxon>
    </lineage>
</organism>